<dbReference type="Gene3D" id="1.10.101.10">
    <property type="entry name" value="PGBD-like superfamily/PGBD"/>
    <property type="match status" value="1"/>
</dbReference>
<dbReference type="InterPro" id="IPR036365">
    <property type="entry name" value="PGBD-like_sf"/>
</dbReference>
<dbReference type="InterPro" id="IPR002477">
    <property type="entry name" value="Peptidoglycan-bd-like"/>
</dbReference>
<keyword evidence="1" id="KW-0732">Signal</keyword>
<dbReference type="PANTHER" id="PTHR43019">
    <property type="entry name" value="SERINE ENDOPROTEASE DEGS"/>
    <property type="match status" value="1"/>
</dbReference>
<comment type="caution">
    <text evidence="3">The sequence shown here is derived from an EMBL/GenBank/DDBJ whole genome shotgun (WGS) entry which is preliminary data.</text>
</comment>
<dbReference type="InterPro" id="IPR001940">
    <property type="entry name" value="Peptidase_S1C"/>
</dbReference>
<proteinExistence type="predicted"/>
<evidence type="ECO:0000259" key="2">
    <source>
        <dbReference type="Pfam" id="PF01471"/>
    </source>
</evidence>
<organism evidence="3 4">
    <name type="scientific">Devosia nitrariae</name>
    <dbReference type="NCBI Taxonomy" id="2071872"/>
    <lineage>
        <taxon>Bacteria</taxon>
        <taxon>Pseudomonadati</taxon>
        <taxon>Pseudomonadota</taxon>
        <taxon>Alphaproteobacteria</taxon>
        <taxon>Hyphomicrobiales</taxon>
        <taxon>Devosiaceae</taxon>
        <taxon>Devosia</taxon>
    </lineage>
</organism>
<feature type="domain" description="Peptidoglycan binding-like" evidence="2">
    <location>
        <begin position="40"/>
        <end position="95"/>
    </location>
</feature>
<feature type="chain" id="PRO_5047086992" description="Peptidoglycan binding-like domain-containing protein" evidence="1">
    <location>
        <begin position="27"/>
        <end position="566"/>
    </location>
</feature>
<dbReference type="Pfam" id="PF01471">
    <property type="entry name" value="PG_binding_1"/>
    <property type="match status" value="1"/>
</dbReference>
<dbReference type="Pfam" id="PF13365">
    <property type="entry name" value="Trypsin_2"/>
    <property type="match status" value="1"/>
</dbReference>
<dbReference type="InterPro" id="IPR036366">
    <property type="entry name" value="PGBDSf"/>
</dbReference>
<dbReference type="PRINTS" id="PR00834">
    <property type="entry name" value="PROTEASES2C"/>
</dbReference>
<dbReference type="PANTHER" id="PTHR43019:SF23">
    <property type="entry name" value="PROTEASE DO-LIKE 5, CHLOROPLASTIC"/>
    <property type="match status" value="1"/>
</dbReference>
<evidence type="ECO:0000256" key="1">
    <source>
        <dbReference type="SAM" id="SignalP"/>
    </source>
</evidence>
<sequence>MFRLTRILRAALICTFVAAAPLTARADFADSQRWFNSMTEEDRSLLQSQLMLLGHYQSLADSTFGNFTYRAIQSFQSSIGDSPTGVLTPRQKDALGGAANDVFRDLGFDIVEDTRGNMVLLLPLHLLPSVSETRRGTAYTSADGSIRLETIRKPFSEEGYESLYRSLSASGADRSITYQVLNADKFVVSGTRRGKVFYILINHTPGESAGFSIEWDRTRNEVGSMVATFMASYSYPLAFGAPEGRSAGSPDPVTPQPEISQGSSGTGFFVADRGVLVTNHHVIDGCSVIDVIGYGPARVVTSDEDVDLAVLQLRTPRTHSVAEIRAEPVQLGETVVALGFPLSSILNSSLNVGTGIVSSETGLMGENRWFTTNVGIQPGNSGGPILDDMGRVLGVAVAKIDDEALLASMGTTAPNIGFAIKGSVVAEYLSIFRLPKPSPVPPKPFSARELADKGRNFTVQVICDAQQSAVVSAPADVASPALPSGYRWVVFASARNIGNLPDLSRFLAPHETRIVLSENGNYGLVAGPYTEVVAASLLTDWKRSPSVPSDAYLSSGNRFIGFIDPH</sequence>
<name>A0ABQ5WA35_9HYPH</name>
<dbReference type="Proteomes" id="UP001156691">
    <property type="component" value="Unassembled WGS sequence"/>
</dbReference>
<gene>
    <name evidence="3" type="ORF">GCM10010862_39480</name>
</gene>
<dbReference type="SUPFAM" id="SSF47090">
    <property type="entry name" value="PGBD-like"/>
    <property type="match status" value="1"/>
</dbReference>
<dbReference type="InterPro" id="IPR009003">
    <property type="entry name" value="Peptidase_S1_PA"/>
</dbReference>
<keyword evidence="4" id="KW-1185">Reference proteome</keyword>
<dbReference type="Gene3D" id="2.40.10.120">
    <property type="match status" value="1"/>
</dbReference>
<dbReference type="SUPFAM" id="SSF50494">
    <property type="entry name" value="Trypsin-like serine proteases"/>
    <property type="match status" value="1"/>
</dbReference>
<feature type="signal peptide" evidence="1">
    <location>
        <begin position="1"/>
        <end position="26"/>
    </location>
</feature>
<dbReference type="EMBL" id="BSNS01000022">
    <property type="protein sequence ID" value="GLQ56689.1"/>
    <property type="molecule type" value="Genomic_DNA"/>
</dbReference>
<dbReference type="RefSeq" id="WP_284342100.1">
    <property type="nucleotide sequence ID" value="NZ_BSNS01000022.1"/>
</dbReference>
<evidence type="ECO:0000313" key="3">
    <source>
        <dbReference type="EMBL" id="GLQ56689.1"/>
    </source>
</evidence>
<protein>
    <recommendedName>
        <fullName evidence="2">Peptidoglycan binding-like domain-containing protein</fullName>
    </recommendedName>
</protein>
<reference evidence="4" key="1">
    <citation type="journal article" date="2019" name="Int. J. Syst. Evol. Microbiol.">
        <title>The Global Catalogue of Microorganisms (GCM) 10K type strain sequencing project: providing services to taxonomists for standard genome sequencing and annotation.</title>
        <authorList>
            <consortium name="The Broad Institute Genomics Platform"/>
            <consortium name="The Broad Institute Genome Sequencing Center for Infectious Disease"/>
            <person name="Wu L."/>
            <person name="Ma J."/>
        </authorList>
    </citation>
    <scope>NUCLEOTIDE SEQUENCE [LARGE SCALE GENOMIC DNA]</scope>
    <source>
        <strain evidence="4">NBRC 112416</strain>
    </source>
</reference>
<accession>A0ABQ5WA35</accession>
<evidence type="ECO:0000313" key="4">
    <source>
        <dbReference type="Proteomes" id="UP001156691"/>
    </source>
</evidence>